<dbReference type="EMBL" id="CP075546">
    <property type="protein sequence ID" value="QVV89650.1"/>
    <property type="molecule type" value="Genomic_DNA"/>
</dbReference>
<name>A0A8E7AZH6_9EURY</name>
<evidence type="ECO:0000313" key="4">
    <source>
        <dbReference type="Proteomes" id="UP000680656"/>
    </source>
</evidence>
<accession>A0A8E7AZH6</accession>
<dbReference type="InterPro" id="IPR028081">
    <property type="entry name" value="Leu-bd"/>
</dbReference>
<dbReference type="GeneID" id="65096274"/>
<dbReference type="SUPFAM" id="SSF53822">
    <property type="entry name" value="Periplasmic binding protein-like I"/>
    <property type="match status" value="1"/>
</dbReference>
<keyword evidence="1" id="KW-0732">Signal</keyword>
<dbReference type="InterPro" id="IPR051010">
    <property type="entry name" value="BCAA_transport"/>
</dbReference>
<keyword evidence="4" id="KW-1185">Reference proteome</keyword>
<dbReference type="PANTHER" id="PTHR30483:SF40">
    <property type="entry name" value="HISTIDINE KINASE"/>
    <property type="match status" value="1"/>
</dbReference>
<dbReference type="Proteomes" id="UP000680656">
    <property type="component" value="Chromosome"/>
</dbReference>
<dbReference type="AlphaFoldDB" id="A0A8E7AZH6"/>
<gene>
    <name evidence="3" type="ORF">KHC33_03780</name>
</gene>
<dbReference type="Pfam" id="PF13458">
    <property type="entry name" value="Peripla_BP_6"/>
    <property type="match status" value="1"/>
</dbReference>
<organism evidence="3 4">
    <name type="scientific">Methanospirillum purgamenti</name>
    <dbReference type="NCBI Taxonomy" id="2834276"/>
    <lineage>
        <taxon>Archaea</taxon>
        <taxon>Methanobacteriati</taxon>
        <taxon>Methanobacteriota</taxon>
        <taxon>Stenosarchaea group</taxon>
        <taxon>Methanomicrobia</taxon>
        <taxon>Methanomicrobiales</taxon>
        <taxon>Methanospirillaceae</taxon>
        <taxon>Methanospirillum</taxon>
    </lineage>
</organism>
<reference evidence="3 4" key="1">
    <citation type="submission" date="2021-05" db="EMBL/GenBank/DDBJ databases">
        <title>A novel Methanospirillum isolate from a pyrite-forming mixed culture.</title>
        <authorList>
            <person name="Bunk B."/>
            <person name="Sproer C."/>
            <person name="Spring S."/>
            <person name="Pester M."/>
        </authorList>
    </citation>
    <scope>NUCLEOTIDE SEQUENCE [LARGE SCALE GENOMIC DNA]</scope>
    <source>
        <strain evidence="3 4">J.3.6.1-F.2.7.3</strain>
    </source>
</reference>
<dbReference type="RefSeq" id="WP_214420441.1">
    <property type="nucleotide sequence ID" value="NZ_CP075546.1"/>
</dbReference>
<evidence type="ECO:0000313" key="3">
    <source>
        <dbReference type="EMBL" id="QVV89650.1"/>
    </source>
</evidence>
<protein>
    <submittedName>
        <fullName evidence="3">ABC transporter substrate-binding protein</fullName>
    </submittedName>
</protein>
<dbReference type="PANTHER" id="PTHR30483">
    <property type="entry name" value="LEUCINE-SPECIFIC-BINDING PROTEIN"/>
    <property type="match status" value="1"/>
</dbReference>
<feature type="domain" description="Leucine-binding protein" evidence="2">
    <location>
        <begin position="25"/>
        <end position="154"/>
    </location>
</feature>
<dbReference type="InterPro" id="IPR028082">
    <property type="entry name" value="Peripla_BP_I"/>
</dbReference>
<evidence type="ECO:0000256" key="1">
    <source>
        <dbReference type="ARBA" id="ARBA00022729"/>
    </source>
</evidence>
<dbReference type="KEGG" id="mrtj:KHC33_03780"/>
<dbReference type="Gene3D" id="3.40.50.2300">
    <property type="match status" value="2"/>
</dbReference>
<evidence type="ECO:0000259" key="2">
    <source>
        <dbReference type="Pfam" id="PF13458"/>
    </source>
</evidence>
<proteinExistence type="predicted"/>
<sequence>MKKIVYCILILWCALLVGSVSAEREIVIGAIIDERGDSASFAKGIEAAVNLAAADMNEYYAKTGKNITVIIRKAGTDGSKEAAAQAARDLINQGVQIIVGPTTSEEVSGYLPIITNEGILSISPSTSIKLSLPGDAVVRLCPDDYHILQALESFNTDFKGMINPMTIVVSRGDIYGINLADLVSSVTNVTSIVSYPPNTQDFTGTLDELDSLVTPVIEEYGEESVCIFAISMDEITDLMAQASAYPNLKKIHWSGMDGVALNPTVLENETAAEFADATGLAALSFDASQVASSDYWRVHETVQAAIGGRQPHIYEILPYDETVMATRIVEHNMSGLQDNLYLADYLGKTSYGATGRLKLNENGDREFGDYCFYQVRKGDDGIYTWVPSFTYLYGMDTTIPLVDLNSTTM</sequence>